<feature type="compositionally biased region" description="Basic and acidic residues" evidence="1">
    <location>
        <begin position="198"/>
        <end position="260"/>
    </location>
</feature>
<name>A0AAD9IUH4_9ANNE</name>
<feature type="compositionally biased region" description="Basic and acidic residues" evidence="1">
    <location>
        <begin position="178"/>
        <end position="191"/>
    </location>
</feature>
<evidence type="ECO:0000313" key="3">
    <source>
        <dbReference type="Proteomes" id="UP001208570"/>
    </source>
</evidence>
<dbReference type="EMBL" id="JAODUP010001204">
    <property type="protein sequence ID" value="KAK2140929.1"/>
    <property type="molecule type" value="Genomic_DNA"/>
</dbReference>
<feature type="region of interest" description="Disordered" evidence="1">
    <location>
        <begin position="83"/>
        <end position="123"/>
    </location>
</feature>
<feature type="compositionally biased region" description="Polar residues" evidence="1">
    <location>
        <begin position="102"/>
        <end position="119"/>
    </location>
</feature>
<comment type="caution">
    <text evidence="2">The sequence shown here is derived from an EMBL/GenBank/DDBJ whole genome shotgun (WGS) entry which is preliminary data.</text>
</comment>
<feature type="region of interest" description="Disordered" evidence="1">
    <location>
        <begin position="156"/>
        <end position="333"/>
    </location>
</feature>
<gene>
    <name evidence="2" type="ORF">LSH36_1204g01013</name>
</gene>
<evidence type="ECO:0000256" key="1">
    <source>
        <dbReference type="SAM" id="MobiDB-lite"/>
    </source>
</evidence>
<sequence>MLTKPDMWESEEFRRKFSRIPKSLQGEFLKAIQELYRQESQTMLQFIQMSRQSLRSAGVEIRDEQHALQATSKKLYEERRQAKGKVAQPRKLKSNAVVPQTHAGTRTAPNANTMNNQTSENEDIIEDDEQYFKEAKWTERLPRVMRRSELRNNLQICPRRDSNTGGGDLWSSTLPQDHGGDPKTGETEEIFRATSRAENVHANERARQMEKIEKKKKERRAKKDADKGKAEQLIREASNLEKQRSEEKKKQQDVVKEKLEKRRKKKSDVEKSALDEATDDIDVASVAPDPPTNEPDEEPTKKDRQKKKDKKKKKKKKREDNEEAEALPTDSPV</sequence>
<keyword evidence="3" id="KW-1185">Reference proteome</keyword>
<feature type="compositionally biased region" description="Basic residues" evidence="1">
    <location>
        <begin position="303"/>
        <end position="317"/>
    </location>
</feature>
<proteinExistence type="predicted"/>
<protein>
    <submittedName>
        <fullName evidence="2">Uncharacterized protein</fullName>
    </submittedName>
</protein>
<accession>A0AAD9IUH4</accession>
<dbReference type="Proteomes" id="UP001208570">
    <property type="component" value="Unassembled WGS sequence"/>
</dbReference>
<evidence type="ECO:0000313" key="2">
    <source>
        <dbReference type="EMBL" id="KAK2140929.1"/>
    </source>
</evidence>
<reference evidence="2" key="1">
    <citation type="journal article" date="2023" name="Mol. Biol. Evol.">
        <title>Third-Generation Sequencing Reveals the Adaptive Role of the Epigenome in Three Deep-Sea Polychaetes.</title>
        <authorList>
            <person name="Perez M."/>
            <person name="Aroh O."/>
            <person name="Sun Y."/>
            <person name="Lan Y."/>
            <person name="Juniper S.K."/>
            <person name="Young C.R."/>
            <person name="Angers B."/>
            <person name="Qian P.Y."/>
        </authorList>
    </citation>
    <scope>NUCLEOTIDE SEQUENCE</scope>
    <source>
        <strain evidence="2">P08H-3</strain>
    </source>
</reference>
<dbReference type="AlphaFoldDB" id="A0AAD9IUH4"/>
<organism evidence="2 3">
    <name type="scientific">Paralvinella palmiformis</name>
    <dbReference type="NCBI Taxonomy" id="53620"/>
    <lineage>
        <taxon>Eukaryota</taxon>
        <taxon>Metazoa</taxon>
        <taxon>Spiralia</taxon>
        <taxon>Lophotrochozoa</taxon>
        <taxon>Annelida</taxon>
        <taxon>Polychaeta</taxon>
        <taxon>Sedentaria</taxon>
        <taxon>Canalipalpata</taxon>
        <taxon>Terebellida</taxon>
        <taxon>Terebelliformia</taxon>
        <taxon>Alvinellidae</taxon>
        <taxon>Paralvinella</taxon>
    </lineage>
</organism>